<dbReference type="PANTHER" id="PTHR13377:SF3">
    <property type="entry name" value="TRANSMEMBRANE PROTEIN 115"/>
    <property type="match status" value="1"/>
</dbReference>
<dbReference type="STRING" id="983966.A0A1E4S6M4"/>
<dbReference type="Proteomes" id="UP000094389">
    <property type="component" value="Unassembled WGS sequence"/>
</dbReference>
<evidence type="ECO:0000256" key="4">
    <source>
        <dbReference type="ARBA" id="ARBA00023136"/>
    </source>
</evidence>
<name>A0A1E4S6M4_CYBJN</name>
<keyword evidence="3 5" id="KW-1133">Transmembrane helix</keyword>
<evidence type="ECO:0000256" key="2">
    <source>
        <dbReference type="ARBA" id="ARBA00022692"/>
    </source>
</evidence>
<dbReference type="OrthoDB" id="73612at2759"/>
<feature type="transmembrane region" description="Helical" evidence="5">
    <location>
        <begin position="20"/>
        <end position="37"/>
    </location>
</feature>
<evidence type="ECO:0000313" key="7">
    <source>
        <dbReference type="Proteomes" id="UP000094389"/>
    </source>
</evidence>
<evidence type="ECO:0000256" key="3">
    <source>
        <dbReference type="ARBA" id="ARBA00022989"/>
    </source>
</evidence>
<feature type="transmembrane region" description="Helical" evidence="5">
    <location>
        <begin position="87"/>
        <end position="104"/>
    </location>
</feature>
<dbReference type="RefSeq" id="XP_020072081.1">
    <property type="nucleotide sequence ID" value="XM_020213618.1"/>
</dbReference>
<dbReference type="FunFam" id="1.20.1540.10:FF:000004">
    <property type="entry name" value="Transmembrane protein 115"/>
    <property type="match status" value="1"/>
</dbReference>
<gene>
    <name evidence="6" type="ORF">CYBJADRAFT_161517</name>
</gene>
<dbReference type="PANTHER" id="PTHR13377">
    <property type="entry name" value="PLACENTAL PROTEIN 6"/>
    <property type="match status" value="1"/>
</dbReference>
<proteinExistence type="predicted"/>
<keyword evidence="4 5" id="KW-0472">Membrane</keyword>
<evidence type="ECO:0000256" key="5">
    <source>
        <dbReference type="SAM" id="Phobius"/>
    </source>
</evidence>
<reference evidence="6 7" key="1">
    <citation type="journal article" date="2016" name="Proc. Natl. Acad. Sci. U.S.A.">
        <title>Comparative genomics of biotechnologically important yeasts.</title>
        <authorList>
            <person name="Riley R."/>
            <person name="Haridas S."/>
            <person name="Wolfe K.H."/>
            <person name="Lopes M.R."/>
            <person name="Hittinger C.T."/>
            <person name="Goeker M."/>
            <person name="Salamov A.A."/>
            <person name="Wisecaver J.H."/>
            <person name="Long T.M."/>
            <person name="Calvey C.H."/>
            <person name="Aerts A.L."/>
            <person name="Barry K.W."/>
            <person name="Choi C."/>
            <person name="Clum A."/>
            <person name="Coughlan A.Y."/>
            <person name="Deshpande S."/>
            <person name="Douglass A.P."/>
            <person name="Hanson S.J."/>
            <person name="Klenk H.-P."/>
            <person name="LaButti K.M."/>
            <person name="Lapidus A."/>
            <person name="Lindquist E.A."/>
            <person name="Lipzen A.M."/>
            <person name="Meier-Kolthoff J.P."/>
            <person name="Ohm R.A."/>
            <person name="Otillar R.P."/>
            <person name="Pangilinan J.L."/>
            <person name="Peng Y."/>
            <person name="Rokas A."/>
            <person name="Rosa C.A."/>
            <person name="Scheuner C."/>
            <person name="Sibirny A.A."/>
            <person name="Slot J.C."/>
            <person name="Stielow J.B."/>
            <person name="Sun H."/>
            <person name="Kurtzman C.P."/>
            <person name="Blackwell M."/>
            <person name="Grigoriev I.V."/>
            <person name="Jeffries T.W."/>
        </authorList>
    </citation>
    <scope>NUCLEOTIDE SEQUENCE [LARGE SCALE GENOMIC DNA]</scope>
    <source>
        <strain evidence="7">ATCC 18201 / CBS 1600 / BCRC 20928 / JCM 3617 / NBRC 0987 / NRRL Y-1542</strain>
    </source>
</reference>
<dbReference type="GeneID" id="30988014"/>
<keyword evidence="7" id="KW-1185">Reference proteome</keyword>
<dbReference type="SMART" id="SM01160">
    <property type="entry name" value="DUF1751"/>
    <property type="match status" value="1"/>
</dbReference>
<dbReference type="GO" id="GO:0006890">
    <property type="term" value="P:retrograde vesicle-mediated transport, Golgi to endoplasmic reticulum"/>
    <property type="evidence" value="ECO:0007669"/>
    <property type="project" value="InterPro"/>
</dbReference>
<accession>A0A1E4S6M4</accession>
<dbReference type="OMA" id="EIHFWEV"/>
<dbReference type="InterPro" id="IPR013861">
    <property type="entry name" value="TMEM115/Pdh1/Rbl19"/>
</dbReference>
<protein>
    <submittedName>
        <fullName evidence="6">DUF1751-domain-containing protein</fullName>
    </submittedName>
</protein>
<sequence length="348" mass="39154">MSSSLTSKLNFSSLNVPPATRALLITLTLGTVLLQFLKNNMYKALVSSGETDINMDYIIVPFLQLVPNHTLWHPWTVITALFVDTSVSRYLVSLFFMFFAGKFIERSWSSKELVRFVLIVGGAANLLTSIALIFSNLIFGNEFFNIPVDGNLCLLVSYLVVLKQLIPEHSVVLFKGVLQFRVKHIPFFVLIVVTVISSVTASSSPALQAWIGLIASWTYLRFFQSSVADPLLPQHNNVVGVRRIYGDASETFSFVHFFPDVFAPILGPIFNQFYETLVQLNILPRFNETDIEQGNIIASRRLTGHASHEPDTRNAAERRRQVALKVLEERIGEDATRRETTPVSLWSI</sequence>
<comment type="subcellular location">
    <subcellularLocation>
        <location evidence="1">Membrane</location>
        <topology evidence="1">Multi-pass membrane protein</topology>
    </subcellularLocation>
</comment>
<dbReference type="Pfam" id="PF08551">
    <property type="entry name" value="DUF1751"/>
    <property type="match status" value="1"/>
</dbReference>
<keyword evidence="2 5" id="KW-0812">Transmembrane</keyword>
<dbReference type="EMBL" id="KV453927">
    <property type="protein sequence ID" value="ODV75042.1"/>
    <property type="molecule type" value="Genomic_DNA"/>
</dbReference>
<dbReference type="SUPFAM" id="SSF144091">
    <property type="entry name" value="Rhomboid-like"/>
    <property type="match status" value="1"/>
</dbReference>
<evidence type="ECO:0000256" key="1">
    <source>
        <dbReference type="ARBA" id="ARBA00004141"/>
    </source>
</evidence>
<organism evidence="6 7">
    <name type="scientific">Cyberlindnera jadinii (strain ATCC 18201 / CBS 1600 / BCRC 20928 / JCM 3617 / NBRC 0987 / NRRL Y-1542)</name>
    <name type="common">Torula yeast</name>
    <name type="synonym">Candida utilis</name>
    <dbReference type="NCBI Taxonomy" id="983966"/>
    <lineage>
        <taxon>Eukaryota</taxon>
        <taxon>Fungi</taxon>
        <taxon>Dikarya</taxon>
        <taxon>Ascomycota</taxon>
        <taxon>Saccharomycotina</taxon>
        <taxon>Saccharomycetes</taxon>
        <taxon>Phaffomycetales</taxon>
        <taxon>Phaffomycetaceae</taxon>
        <taxon>Cyberlindnera</taxon>
    </lineage>
</organism>
<dbReference type="InterPro" id="IPR035952">
    <property type="entry name" value="Rhomboid-like_sf"/>
</dbReference>
<dbReference type="GO" id="GO:0005794">
    <property type="term" value="C:Golgi apparatus"/>
    <property type="evidence" value="ECO:0007669"/>
    <property type="project" value="TreeGrafter"/>
</dbReference>
<feature type="transmembrane region" description="Helical" evidence="5">
    <location>
        <begin position="116"/>
        <end position="138"/>
    </location>
</feature>
<evidence type="ECO:0000313" key="6">
    <source>
        <dbReference type="EMBL" id="ODV75042.1"/>
    </source>
</evidence>
<dbReference type="AlphaFoldDB" id="A0A1E4S6M4"/>
<dbReference type="GO" id="GO:0016020">
    <property type="term" value="C:membrane"/>
    <property type="evidence" value="ECO:0007669"/>
    <property type="project" value="UniProtKB-SubCell"/>
</dbReference>
<dbReference type="Gene3D" id="1.20.1540.10">
    <property type="entry name" value="Rhomboid-like"/>
    <property type="match status" value="1"/>
</dbReference>